<dbReference type="GO" id="GO:0006355">
    <property type="term" value="P:regulation of DNA-templated transcription"/>
    <property type="evidence" value="ECO:0007669"/>
    <property type="project" value="TreeGrafter"/>
</dbReference>
<dbReference type="PANTHER" id="PTHR43130">
    <property type="entry name" value="ARAC-FAMILY TRANSCRIPTIONAL REGULATOR"/>
    <property type="match status" value="1"/>
</dbReference>
<reference evidence="2 3" key="1">
    <citation type="submission" date="2014-12" db="EMBL/GenBank/DDBJ databases">
        <title>Genome sequencing of Photobacterium gaetbulicola AD005a.</title>
        <authorList>
            <person name="Adrian T.G.S."/>
            <person name="Chan K.G."/>
        </authorList>
    </citation>
    <scope>NUCLEOTIDE SEQUENCE [LARGE SCALE GENOMIC DNA]</scope>
    <source>
        <strain evidence="2 3">AD005a</strain>
    </source>
</reference>
<dbReference type="GO" id="GO:0016740">
    <property type="term" value="F:transferase activity"/>
    <property type="evidence" value="ECO:0007669"/>
    <property type="project" value="UniProtKB-KW"/>
</dbReference>
<comment type="caution">
    <text evidence="2">The sequence shown here is derived from an EMBL/GenBank/DDBJ whole genome shotgun (WGS) entry which is preliminary data.</text>
</comment>
<gene>
    <name evidence="2" type="ORF">RJ45_05070</name>
</gene>
<keyword evidence="2" id="KW-0315">Glutamine amidotransferase</keyword>
<dbReference type="RefSeq" id="WP_039459062.1">
    <property type="nucleotide sequence ID" value="NZ_JWLZ01000054.1"/>
</dbReference>
<dbReference type="AlphaFoldDB" id="A0A0B9G828"/>
<dbReference type="Proteomes" id="UP000031278">
    <property type="component" value="Unassembled WGS sequence"/>
</dbReference>
<protein>
    <submittedName>
        <fullName evidence="2">Glutamine amidotransferase</fullName>
    </submittedName>
</protein>
<dbReference type="Gene3D" id="3.40.50.880">
    <property type="match status" value="1"/>
</dbReference>
<dbReference type="InterPro" id="IPR052158">
    <property type="entry name" value="INH-QAR"/>
</dbReference>
<dbReference type="SUPFAM" id="SSF52317">
    <property type="entry name" value="Class I glutamine amidotransferase-like"/>
    <property type="match status" value="1"/>
</dbReference>
<proteinExistence type="predicted"/>
<organism evidence="2 3">
    <name type="scientific">Photobacterium gaetbulicola</name>
    <dbReference type="NCBI Taxonomy" id="1295392"/>
    <lineage>
        <taxon>Bacteria</taxon>
        <taxon>Pseudomonadati</taxon>
        <taxon>Pseudomonadota</taxon>
        <taxon>Gammaproteobacteria</taxon>
        <taxon>Vibrionales</taxon>
        <taxon>Vibrionaceae</taxon>
        <taxon>Photobacterium</taxon>
    </lineage>
</organism>
<evidence type="ECO:0000259" key="1">
    <source>
        <dbReference type="Pfam" id="PF01965"/>
    </source>
</evidence>
<dbReference type="EMBL" id="JWLZ01000054">
    <property type="protein sequence ID" value="KHT64699.1"/>
    <property type="molecule type" value="Genomic_DNA"/>
</dbReference>
<feature type="domain" description="DJ-1/PfpI" evidence="1">
    <location>
        <begin position="3"/>
        <end position="153"/>
    </location>
</feature>
<dbReference type="CDD" id="cd03139">
    <property type="entry name" value="GATase1_PfpI_2"/>
    <property type="match status" value="1"/>
</dbReference>
<keyword evidence="2" id="KW-0808">Transferase</keyword>
<accession>A0A0B9G828</accession>
<evidence type="ECO:0000313" key="2">
    <source>
        <dbReference type="EMBL" id="KHT64699.1"/>
    </source>
</evidence>
<name>A0A0B9G828_9GAMM</name>
<sequence>MNIGIYIYHQAEVLDFSGPFEVFSTAKRLGAEGLNVFLVAENTAPILARGGFKVLPDYSIQNHPKIDLLVVAGGVHTDEMSKPDILDWLASVAHSAQHVASVCTGAFLLAQAGLIKGLMVTTHWEDIADLTNQFPDLKVISDKRWVTSEKFTTSGGISAGIDMSLHLVSEYYGFQFATAVARQMEYNWQTCTYHTAQE</sequence>
<dbReference type="InterPro" id="IPR002818">
    <property type="entry name" value="DJ-1/PfpI"/>
</dbReference>
<dbReference type="Pfam" id="PF01965">
    <property type="entry name" value="DJ-1_PfpI"/>
    <property type="match status" value="1"/>
</dbReference>
<dbReference type="InterPro" id="IPR029062">
    <property type="entry name" value="Class_I_gatase-like"/>
</dbReference>
<dbReference type="PANTHER" id="PTHR43130:SF14">
    <property type="entry name" value="DJ-1_PFPI DOMAIN-CONTAINING PROTEIN"/>
    <property type="match status" value="1"/>
</dbReference>
<evidence type="ECO:0000313" key="3">
    <source>
        <dbReference type="Proteomes" id="UP000031278"/>
    </source>
</evidence>